<dbReference type="PANTHER" id="PTHR15350:SF2">
    <property type="entry name" value="EUKARYOTIC TRANSLATION INITIATION FACTOR 3 SUBUNIT M"/>
    <property type="match status" value="1"/>
</dbReference>
<protein>
    <recommendedName>
        <fullName evidence="3">Eukaryotic translation initiation factor 3 subunit M</fullName>
    </recommendedName>
</protein>
<dbReference type="GeneID" id="66115400"/>
<evidence type="ECO:0000313" key="1">
    <source>
        <dbReference type="EMBL" id="KAG7192307.1"/>
    </source>
</evidence>
<dbReference type="GO" id="GO:0002183">
    <property type="term" value="P:cytoplasmic translational initiation"/>
    <property type="evidence" value="ECO:0007669"/>
    <property type="project" value="TreeGrafter"/>
</dbReference>
<evidence type="ECO:0008006" key="3">
    <source>
        <dbReference type="Google" id="ProtNLM"/>
    </source>
</evidence>
<name>A0A9P7V6V0_9ASCO</name>
<dbReference type="GO" id="GO:0005852">
    <property type="term" value="C:eukaryotic translation initiation factor 3 complex"/>
    <property type="evidence" value="ECO:0007669"/>
    <property type="project" value="TreeGrafter"/>
</dbReference>
<dbReference type="PANTHER" id="PTHR15350">
    <property type="entry name" value="COP9 SIGNALOSOME COMPLEX SUBUNIT 7/DENDRITIC CELL PROTEIN GA17"/>
    <property type="match status" value="1"/>
</dbReference>
<sequence>MASVFVVDAELKDSVLEFGAIVDGVNETNDFSQSLQAHFVNESSEISDKDELVKTIYSGVSNEGLSKLSDKEFESAFNLVLYLVLQLDGSKGISNGVLIQTLVDINPVKQASLRDRRSIKSTTILSCFNTIFNVLPANSATRITILEKIFYIANVSQGSIPFKLLSEGLGSNLISWLTSAGASETQIKSLFYQFVALDQQYSLETLGLIKNFTQIYTVSETEAEQIALFALKSETMDVSSLFNNNLTSTLKNSSSSELCQLFLSYAKGQVIKHVPELLELYAEHIKSKSRVLNLVKFFADNEASKSKFTYSEIPDVVDHLDFEILLINAIKAGVIEGKLNQVEQTFYLTKVNRFIIAKEDNTQNWEAVKKTLYNWKNALININQVVNEARENIVQQN</sequence>
<evidence type="ECO:0000313" key="2">
    <source>
        <dbReference type="Proteomes" id="UP000790833"/>
    </source>
</evidence>
<dbReference type="InterPro" id="IPR045237">
    <property type="entry name" value="COPS7/eIF3m"/>
</dbReference>
<organism evidence="1 2">
    <name type="scientific">Scheffersomyces spartinae</name>
    <dbReference type="NCBI Taxonomy" id="45513"/>
    <lineage>
        <taxon>Eukaryota</taxon>
        <taxon>Fungi</taxon>
        <taxon>Dikarya</taxon>
        <taxon>Ascomycota</taxon>
        <taxon>Saccharomycotina</taxon>
        <taxon>Pichiomycetes</taxon>
        <taxon>Debaryomycetaceae</taxon>
        <taxon>Scheffersomyces</taxon>
    </lineage>
</organism>
<comment type="caution">
    <text evidence="1">The sequence shown here is derived from an EMBL/GenBank/DDBJ whole genome shotgun (WGS) entry which is preliminary data.</text>
</comment>
<dbReference type="RefSeq" id="XP_043047857.1">
    <property type="nucleotide sequence ID" value="XM_043192802.1"/>
</dbReference>
<accession>A0A9P7V6V0</accession>
<gene>
    <name evidence="1" type="ORF">KQ657_002026</name>
</gene>
<reference evidence="1" key="1">
    <citation type="submission" date="2021-03" db="EMBL/GenBank/DDBJ databases">
        <authorList>
            <person name="Palmer J.M."/>
        </authorList>
    </citation>
    <scope>NUCLEOTIDE SEQUENCE</scope>
    <source>
        <strain evidence="1">ARV_011</strain>
    </source>
</reference>
<dbReference type="OrthoDB" id="10267031at2759"/>
<dbReference type="EMBL" id="JAHMUF010000019">
    <property type="protein sequence ID" value="KAG7192307.1"/>
    <property type="molecule type" value="Genomic_DNA"/>
</dbReference>
<proteinExistence type="predicted"/>
<keyword evidence="2" id="KW-1185">Reference proteome</keyword>
<dbReference type="AlphaFoldDB" id="A0A9P7V6V0"/>
<dbReference type="Proteomes" id="UP000790833">
    <property type="component" value="Unassembled WGS sequence"/>
</dbReference>